<evidence type="ECO:0000256" key="5">
    <source>
        <dbReference type="ARBA" id="ARBA00022960"/>
    </source>
</evidence>
<feature type="chain" id="PRO_5040820378" evidence="10">
    <location>
        <begin position="18"/>
        <end position="163"/>
    </location>
</feature>
<comment type="similarity">
    <text evidence="2">Belongs to the YkuD family.</text>
</comment>
<comment type="pathway">
    <text evidence="1 9">Cell wall biogenesis; peptidoglycan biosynthesis.</text>
</comment>
<dbReference type="GO" id="GO:0016740">
    <property type="term" value="F:transferase activity"/>
    <property type="evidence" value="ECO:0007669"/>
    <property type="project" value="UniProtKB-KW"/>
</dbReference>
<accession>A0A9X3WAU7</accession>
<dbReference type="GO" id="GO:0005576">
    <property type="term" value="C:extracellular region"/>
    <property type="evidence" value="ECO:0007669"/>
    <property type="project" value="TreeGrafter"/>
</dbReference>
<dbReference type="InterPro" id="IPR038063">
    <property type="entry name" value="Transpep_catalytic_dom"/>
</dbReference>
<evidence type="ECO:0000256" key="7">
    <source>
        <dbReference type="ARBA" id="ARBA00023316"/>
    </source>
</evidence>
<dbReference type="GO" id="GO:0008360">
    <property type="term" value="P:regulation of cell shape"/>
    <property type="evidence" value="ECO:0007669"/>
    <property type="project" value="UniProtKB-UniRule"/>
</dbReference>
<evidence type="ECO:0000256" key="2">
    <source>
        <dbReference type="ARBA" id="ARBA00005992"/>
    </source>
</evidence>
<keyword evidence="10" id="KW-0732">Signal</keyword>
<feature type="active site" description="Proton donor/acceptor" evidence="9">
    <location>
        <position position="107"/>
    </location>
</feature>
<dbReference type="GO" id="GO:0071555">
    <property type="term" value="P:cell wall organization"/>
    <property type="evidence" value="ECO:0007669"/>
    <property type="project" value="UniProtKB-UniRule"/>
</dbReference>
<dbReference type="InterPro" id="IPR050979">
    <property type="entry name" value="LD-transpeptidase"/>
</dbReference>
<dbReference type="PROSITE" id="PS52029">
    <property type="entry name" value="LD_TPASE"/>
    <property type="match status" value="1"/>
</dbReference>
<proteinExistence type="inferred from homology"/>
<evidence type="ECO:0000256" key="1">
    <source>
        <dbReference type="ARBA" id="ARBA00004752"/>
    </source>
</evidence>
<evidence type="ECO:0000256" key="4">
    <source>
        <dbReference type="ARBA" id="ARBA00022801"/>
    </source>
</evidence>
<evidence type="ECO:0000256" key="8">
    <source>
        <dbReference type="ARBA" id="ARBA00060592"/>
    </source>
</evidence>
<dbReference type="Gene3D" id="2.40.440.10">
    <property type="entry name" value="L,D-transpeptidase catalytic domain-like"/>
    <property type="match status" value="1"/>
</dbReference>
<keyword evidence="7 9" id="KW-0961">Cell wall biogenesis/degradation</keyword>
<dbReference type="FunFam" id="2.40.440.10:FF:000003">
    <property type="entry name" value="L,D-transpeptidase YciB"/>
    <property type="match status" value="1"/>
</dbReference>
<evidence type="ECO:0000259" key="11">
    <source>
        <dbReference type="PROSITE" id="PS52029"/>
    </source>
</evidence>
<dbReference type="GO" id="GO:0071972">
    <property type="term" value="F:peptidoglycan L,D-transpeptidase activity"/>
    <property type="evidence" value="ECO:0007669"/>
    <property type="project" value="TreeGrafter"/>
</dbReference>
<organism evidence="12 13">
    <name type="scientific">Aquibacillus salsiterrae</name>
    <dbReference type="NCBI Taxonomy" id="2950439"/>
    <lineage>
        <taxon>Bacteria</taxon>
        <taxon>Bacillati</taxon>
        <taxon>Bacillota</taxon>
        <taxon>Bacilli</taxon>
        <taxon>Bacillales</taxon>
        <taxon>Bacillaceae</taxon>
        <taxon>Aquibacillus</taxon>
    </lineage>
</organism>
<comment type="pathway">
    <text evidence="8">Glycan biosynthesis.</text>
</comment>
<keyword evidence="5 9" id="KW-0133">Cell shape</keyword>
<comment type="caution">
    <text evidence="12">The sequence shown here is derived from an EMBL/GenBank/DDBJ whole genome shotgun (WGS) entry which is preliminary data.</text>
</comment>
<dbReference type="CDD" id="cd16913">
    <property type="entry name" value="YkuD_like"/>
    <property type="match status" value="1"/>
</dbReference>
<evidence type="ECO:0000313" key="12">
    <source>
        <dbReference type="EMBL" id="MDC3415452.1"/>
    </source>
</evidence>
<evidence type="ECO:0000313" key="13">
    <source>
        <dbReference type="Proteomes" id="UP001145069"/>
    </source>
</evidence>
<name>A0A9X3WAU7_9BACI</name>
<dbReference type="EMBL" id="JAMQKC010000001">
    <property type="protein sequence ID" value="MDC3415452.1"/>
    <property type="molecule type" value="Genomic_DNA"/>
</dbReference>
<evidence type="ECO:0000256" key="9">
    <source>
        <dbReference type="PROSITE-ProRule" id="PRU01373"/>
    </source>
</evidence>
<feature type="signal peptide" evidence="10">
    <location>
        <begin position="1"/>
        <end position="17"/>
    </location>
</feature>
<keyword evidence="13" id="KW-1185">Reference proteome</keyword>
<keyword evidence="4" id="KW-0378">Hydrolase</keyword>
<dbReference type="SUPFAM" id="SSF141523">
    <property type="entry name" value="L,D-transpeptidase catalytic domain-like"/>
    <property type="match status" value="1"/>
</dbReference>
<evidence type="ECO:0000256" key="10">
    <source>
        <dbReference type="SAM" id="SignalP"/>
    </source>
</evidence>
<evidence type="ECO:0000256" key="6">
    <source>
        <dbReference type="ARBA" id="ARBA00022984"/>
    </source>
</evidence>
<keyword evidence="6 9" id="KW-0573">Peptidoglycan synthesis</keyword>
<keyword evidence="3" id="KW-0808">Transferase</keyword>
<protein>
    <submittedName>
        <fullName evidence="12">L,D-transpeptidase</fullName>
    </submittedName>
</protein>
<feature type="active site" description="Nucleophile" evidence="9">
    <location>
        <position position="123"/>
    </location>
</feature>
<dbReference type="PANTHER" id="PTHR30582:SF4">
    <property type="entry name" value="L,D-TRANSPEPTIDASE YQJB-RELATED"/>
    <property type="match status" value="1"/>
</dbReference>
<dbReference type="Pfam" id="PF03734">
    <property type="entry name" value="YkuD"/>
    <property type="match status" value="1"/>
</dbReference>
<evidence type="ECO:0000256" key="3">
    <source>
        <dbReference type="ARBA" id="ARBA00022679"/>
    </source>
</evidence>
<reference evidence="12" key="1">
    <citation type="submission" date="2022-06" db="EMBL/GenBank/DDBJ databases">
        <title>Aquibacillus sp. a new bacterium isolated from soil saline samples.</title>
        <authorList>
            <person name="Galisteo C."/>
            <person name="De La Haba R."/>
            <person name="Sanchez-Porro C."/>
            <person name="Ventosa A."/>
        </authorList>
    </citation>
    <scope>NUCLEOTIDE SEQUENCE</scope>
    <source>
        <strain evidence="12">3ASR75-54</strain>
    </source>
</reference>
<dbReference type="GO" id="GO:0018104">
    <property type="term" value="P:peptidoglycan-protein cross-linking"/>
    <property type="evidence" value="ECO:0007669"/>
    <property type="project" value="TreeGrafter"/>
</dbReference>
<sequence length="163" mass="17730">MKVLLSAILFFTLGIQATEASSSFIIVNKETNQLAYFKEGEVVEIFTVATGATNDLTPTGKHKIVVKAVDPYYRKKNIPGGSPNNPLGSRWMGIDALDTDGRIYGIHGTNRPDSIGKSVSAGCIRMKNEEIEKLYSNIPIGTTVYITSSEEDFATIAKKLNAL</sequence>
<feature type="domain" description="L,D-TPase catalytic" evidence="11">
    <location>
        <begin position="23"/>
        <end position="147"/>
    </location>
</feature>
<gene>
    <name evidence="12" type="ORF">NC799_00795</name>
</gene>
<dbReference type="PANTHER" id="PTHR30582">
    <property type="entry name" value="L,D-TRANSPEPTIDASE"/>
    <property type="match status" value="1"/>
</dbReference>
<dbReference type="Proteomes" id="UP001145069">
    <property type="component" value="Unassembled WGS sequence"/>
</dbReference>
<dbReference type="AlphaFoldDB" id="A0A9X3WAU7"/>
<dbReference type="RefSeq" id="WP_272444415.1">
    <property type="nucleotide sequence ID" value="NZ_JAMQKC010000001.1"/>
</dbReference>
<dbReference type="InterPro" id="IPR005490">
    <property type="entry name" value="LD_TPept_cat_dom"/>
</dbReference>